<feature type="compositionally biased region" description="Low complexity" evidence="1">
    <location>
        <begin position="16"/>
        <end position="27"/>
    </location>
</feature>
<name>A0A7I8V8Y2_9ANNE</name>
<dbReference type="Proteomes" id="UP000549394">
    <property type="component" value="Unassembled WGS sequence"/>
</dbReference>
<accession>A0A7I8V8Y2</accession>
<sequence length="120" mass="12683">MSLQALISKTKESRRSSGSLKSLLQRSNSSSGTPPGMGGLVQSAGLLVGVAQRWANIESKPATPPPPCRRGSQPVAICIEEDEEDGIVVEDNDPGEGDDDVAARVQLAQRMYSYKLAKSG</sequence>
<feature type="region of interest" description="Disordered" evidence="1">
    <location>
        <begin position="1"/>
        <end position="41"/>
    </location>
</feature>
<organism evidence="2 3">
    <name type="scientific">Dimorphilus gyrociliatus</name>
    <dbReference type="NCBI Taxonomy" id="2664684"/>
    <lineage>
        <taxon>Eukaryota</taxon>
        <taxon>Metazoa</taxon>
        <taxon>Spiralia</taxon>
        <taxon>Lophotrochozoa</taxon>
        <taxon>Annelida</taxon>
        <taxon>Polychaeta</taxon>
        <taxon>Polychaeta incertae sedis</taxon>
        <taxon>Dinophilidae</taxon>
        <taxon>Dimorphilus</taxon>
    </lineage>
</organism>
<proteinExistence type="predicted"/>
<comment type="caution">
    <text evidence="2">The sequence shown here is derived from an EMBL/GenBank/DDBJ whole genome shotgun (WGS) entry which is preliminary data.</text>
</comment>
<protein>
    <submittedName>
        <fullName evidence="2">Uncharacterized protein</fullName>
    </submittedName>
</protein>
<gene>
    <name evidence="2" type="ORF">DGYR_LOCUS1873</name>
</gene>
<evidence type="ECO:0000256" key="1">
    <source>
        <dbReference type="SAM" id="MobiDB-lite"/>
    </source>
</evidence>
<evidence type="ECO:0000313" key="2">
    <source>
        <dbReference type="EMBL" id="CAD5112793.1"/>
    </source>
</evidence>
<dbReference type="EMBL" id="CAJFCJ010000003">
    <property type="protein sequence ID" value="CAD5112793.1"/>
    <property type="molecule type" value="Genomic_DNA"/>
</dbReference>
<evidence type="ECO:0000313" key="3">
    <source>
        <dbReference type="Proteomes" id="UP000549394"/>
    </source>
</evidence>
<dbReference type="AlphaFoldDB" id="A0A7I8V8Y2"/>
<reference evidence="2 3" key="1">
    <citation type="submission" date="2020-08" db="EMBL/GenBank/DDBJ databases">
        <authorList>
            <person name="Hejnol A."/>
        </authorList>
    </citation>
    <scope>NUCLEOTIDE SEQUENCE [LARGE SCALE GENOMIC DNA]</scope>
</reference>
<keyword evidence="3" id="KW-1185">Reference proteome</keyword>